<feature type="domain" description="DUF1156" evidence="1">
    <location>
        <begin position="10"/>
        <end position="69"/>
    </location>
</feature>
<evidence type="ECO:0000259" key="1">
    <source>
        <dbReference type="Pfam" id="PF06634"/>
    </source>
</evidence>
<dbReference type="AlphaFoldDB" id="A0A4Y5SMP3"/>
<dbReference type="OrthoDB" id="93530at2157"/>
<dbReference type="InterPro" id="IPR009537">
    <property type="entry name" value="DUF1156"/>
</dbReference>
<dbReference type="SUPFAM" id="SSF53335">
    <property type="entry name" value="S-adenosyl-L-methionine-dependent methyltransferases"/>
    <property type="match status" value="1"/>
</dbReference>
<dbReference type="Pfam" id="PF06634">
    <property type="entry name" value="DUF1156"/>
    <property type="match status" value="1"/>
</dbReference>
<evidence type="ECO:0000313" key="2">
    <source>
        <dbReference type="EMBL" id="QDA32045.1"/>
    </source>
</evidence>
<proteinExistence type="predicted"/>
<protein>
    <submittedName>
        <fullName evidence="2">DUF1156 domain-containing protein</fullName>
    </submittedName>
</protein>
<keyword evidence="3" id="KW-1185">Reference proteome</keyword>
<dbReference type="GO" id="GO:0008168">
    <property type="term" value="F:methyltransferase activity"/>
    <property type="evidence" value="ECO:0007669"/>
    <property type="project" value="InterPro"/>
</dbReference>
<dbReference type="KEGG" id="tic:FH039_11120"/>
<name>A0A4Y5SMP3_9EURY</name>
<dbReference type="InterPro" id="IPR029063">
    <property type="entry name" value="SAM-dependent_MTases_sf"/>
</dbReference>
<dbReference type="PROSITE" id="PS00092">
    <property type="entry name" value="N6_MTASE"/>
    <property type="match status" value="1"/>
</dbReference>
<dbReference type="GeneID" id="40475742"/>
<dbReference type="Proteomes" id="UP000306007">
    <property type="component" value="Chromosome"/>
</dbReference>
<sequence length="923" mass="106328">MEDKRFIEVAFPVKAVSEESAREKNIRHGHISTLHIWWARRPLASSRATNYAALIPATNDEHEIERRKKFIAELSKWENSLNEEIIRRAREDIMEYFRQIRDDPNQERPRVLDPFAGGGSIPLEALRLGLETYALDYNPVAVLILKAVLEYPQKYGKKKGALDEWIAGGKGEGKDYDLVRDVKKWGEWVLQEAKKELERFYPKDEDGYIPVGYIWARTIKCQNPACGAEIPLMRQFWLAKKNNKKVALYPYVEGNEVKFKIVGDGYEPMPADFDPSKGTVKGAKVTCPVCGMTHDANTTRKLFREGKAGQRMVAVVLYHPEKRGKVYRLPTERDVKAYEEAKRYLEEKRAKLMEEWGIDPVPDEPTPEGRGRGAERAFSVRNYGLNTWGDLFNDRQKLALITFAEKVRQAYEKMLEEGYEEEYAKAVVTYLAFTLDKLADACSSNGRWKPDTVQLIPTLSGRQAIQMMWDYFELNPISGASREWSNTLSVILSSFRIFEQIEFPARVIHSSATSLPFPDNYFDAVFTDPPYYDNVPYSYLSDFFYVWLKRTVGDLYPELFITPLTPKSKELVAYTQNQDWEAAKRYFEEGMKQALKEIHRVLKPNGILVLVYAHKTTEGWETLINSLLDSGLVPTASWPIHTEMANRLRAKESAALASSIYIVARKVEKQGVGWFDEVKRELKEKLEEKLDQLWREGISGADFFISAIGSAIEVFGKYERVLDYEGNEIRGDRLLQLVRDMVSDYAIRQVLREDISSELSPLAKFYVLWRWTYGEAKVPFDEARKLATSVGLDLEKEWNRGFIVKEKEFIRVLGPQDRKLKEIKGNDLIDVLHKALLLWQANRKREMVGLLAETGWGEKDVFYKVAQVISEVLPKDSKEKKLLDGFLAGREHIKRAIEKGDYSVFNGEEESGKQETIERFIKG</sequence>
<dbReference type="RefSeq" id="WP_139681367.1">
    <property type="nucleotide sequence ID" value="NZ_CP040846.1"/>
</dbReference>
<gene>
    <name evidence="2" type="ORF">FH039_11120</name>
</gene>
<dbReference type="GO" id="GO:0032259">
    <property type="term" value="P:methylation"/>
    <property type="evidence" value="ECO:0007669"/>
    <property type="project" value="InterPro"/>
</dbReference>
<evidence type="ECO:0000313" key="3">
    <source>
        <dbReference type="Proteomes" id="UP000306007"/>
    </source>
</evidence>
<reference evidence="2 3" key="1">
    <citation type="submission" date="2019-06" db="EMBL/GenBank/DDBJ databases">
        <title>Thermococcus indicus sp. nov., a Fe(III)-reducing hyperthermophilic archaeon isolated from the Onnuri vent field of the Central Indian Ocean ridge.</title>
        <authorList>
            <person name="Lim J.K."/>
            <person name="Kim Y.J."/>
            <person name="Kwon K.K."/>
        </authorList>
    </citation>
    <scope>NUCLEOTIDE SEQUENCE [LARGE SCALE GENOMIC DNA]</scope>
    <source>
        <strain evidence="2 3">IOH1</strain>
    </source>
</reference>
<dbReference type="GO" id="GO:0003676">
    <property type="term" value="F:nucleic acid binding"/>
    <property type="evidence" value="ECO:0007669"/>
    <property type="project" value="InterPro"/>
</dbReference>
<dbReference type="REBASE" id="342863">
    <property type="entry name" value="M.TspIOH1ORF11120P"/>
</dbReference>
<dbReference type="InterPro" id="IPR002052">
    <property type="entry name" value="DNA_methylase_N6_adenine_CS"/>
</dbReference>
<dbReference type="Gene3D" id="3.40.50.150">
    <property type="entry name" value="Vaccinia Virus protein VP39"/>
    <property type="match status" value="2"/>
</dbReference>
<accession>A0A4Y5SMP3</accession>
<dbReference type="EMBL" id="CP040846">
    <property type="protein sequence ID" value="QDA32045.1"/>
    <property type="molecule type" value="Genomic_DNA"/>
</dbReference>
<organism evidence="2 3">
    <name type="scientific">Thermococcus indicus</name>
    <dbReference type="NCBI Taxonomy" id="2586643"/>
    <lineage>
        <taxon>Archaea</taxon>
        <taxon>Methanobacteriati</taxon>
        <taxon>Methanobacteriota</taxon>
        <taxon>Thermococci</taxon>
        <taxon>Thermococcales</taxon>
        <taxon>Thermococcaceae</taxon>
        <taxon>Thermococcus</taxon>
    </lineage>
</organism>